<dbReference type="Pfam" id="PF25954">
    <property type="entry name" value="Beta-barrel_RND_2"/>
    <property type="match status" value="1"/>
</dbReference>
<evidence type="ECO:0000256" key="5">
    <source>
        <dbReference type="SAM" id="MobiDB-lite"/>
    </source>
</evidence>
<dbReference type="InterPro" id="IPR058625">
    <property type="entry name" value="MdtA-like_BSH"/>
</dbReference>
<comment type="caution">
    <text evidence="8">The sequence shown here is derived from an EMBL/GenBank/DDBJ whole genome shotgun (WGS) entry which is preliminary data.</text>
</comment>
<dbReference type="PANTHER" id="PTHR32347">
    <property type="entry name" value="EFFLUX SYSTEM COMPONENT YKNX-RELATED"/>
    <property type="match status" value="1"/>
</dbReference>
<comment type="similarity">
    <text evidence="2">Belongs to the membrane fusion protein (MFP) (TC 8.A.1) family.</text>
</comment>
<sequence length="400" mass="43100">MTAAEARVGQVPKRESGETPSVKPASVADRNVPELSTGRSTSRAGPLIAGLLLISALLPTGLWVQHQSAFVVSRDALVRAHLSEIGTRIEGVVREVRVDAGSQVKAGDVLLRLDDQHVRAELAQAQAEHDALTADYRAEKTSIELERDRLQLRISGAEAEVRRATAALQAAASEADGAVAFHRARQALLPERAISREVVRDASARANTAQARAAAAVAEQESAIHLLAEAHHNQRELVVREQRLDVLAARSRKAEARIARAEADLDATVIRAPVDGAIIRRLAQPGMAVDVGTPILSMWFSDNTWIEAWVDESDLSDITTGNRVRVTSPALPGQTLEGVVSSVGLATDFEMPLDYLPRSRSERMQQAPLVGVAIHLQSMPALLRPGMSAVANIERSERLP</sequence>
<feature type="region of interest" description="Disordered" evidence="5">
    <location>
        <begin position="1"/>
        <end position="42"/>
    </location>
</feature>
<dbReference type="Pfam" id="PF25917">
    <property type="entry name" value="BSH_RND"/>
    <property type="match status" value="1"/>
</dbReference>
<dbReference type="EMBL" id="SLWX01000023">
    <property type="protein sequence ID" value="TCO71107.1"/>
    <property type="molecule type" value="Genomic_DNA"/>
</dbReference>
<proteinExistence type="inferred from homology"/>
<name>A0A4R2KFT7_9GAMM</name>
<dbReference type="Proteomes" id="UP000294980">
    <property type="component" value="Unassembled WGS sequence"/>
</dbReference>
<dbReference type="PANTHER" id="PTHR32347:SF23">
    <property type="entry name" value="BLL5650 PROTEIN"/>
    <property type="match status" value="1"/>
</dbReference>
<keyword evidence="3 4" id="KW-0175">Coiled coil</keyword>
<comment type="subcellular location">
    <subcellularLocation>
        <location evidence="1">Cell envelope</location>
    </subcellularLocation>
</comment>
<feature type="domain" description="Multidrug resistance protein MdtA-like barrel-sandwich hybrid" evidence="6">
    <location>
        <begin position="84"/>
        <end position="293"/>
    </location>
</feature>
<dbReference type="InterPro" id="IPR050465">
    <property type="entry name" value="UPF0194_transport"/>
</dbReference>
<keyword evidence="9" id="KW-1185">Reference proteome</keyword>
<dbReference type="Gene3D" id="2.40.30.170">
    <property type="match status" value="1"/>
</dbReference>
<dbReference type="Gene3D" id="2.40.50.100">
    <property type="match status" value="2"/>
</dbReference>
<feature type="domain" description="CusB-like beta-barrel" evidence="7">
    <location>
        <begin position="305"/>
        <end position="343"/>
    </location>
</feature>
<dbReference type="SUPFAM" id="SSF111369">
    <property type="entry name" value="HlyD-like secretion proteins"/>
    <property type="match status" value="2"/>
</dbReference>
<evidence type="ECO:0000256" key="2">
    <source>
        <dbReference type="ARBA" id="ARBA00009477"/>
    </source>
</evidence>
<dbReference type="AlphaFoldDB" id="A0A4R2KFT7"/>
<evidence type="ECO:0000313" key="9">
    <source>
        <dbReference type="Proteomes" id="UP000294980"/>
    </source>
</evidence>
<dbReference type="InterPro" id="IPR058792">
    <property type="entry name" value="Beta-barrel_RND_2"/>
</dbReference>
<dbReference type="PRINTS" id="PR01490">
    <property type="entry name" value="RTXTOXIND"/>
</dbReference>
<organism evidence="8 9">
    <name type="scientific">Chromatocurvus halotolerans</name>
    <dbReference type="NCBI Taxonomy" id="1132028"/>
    <lineage>
        <taxon>Bacteria</taxon>
        <taxon>Pseudomonadati</taxon>
        <taxon>Pseudomonadota</taxon>
        <taxon>Gammaproteobacteria</taxon>
        <taxon>Cellvibrionales</taxon>
        <taxon>Halieaceae</taxon>
        <taxon>Chromatocurvus</taxon>
    </lineage>
</organism>
<evidence type="ECO:0000256" key="4">
    <source>
        <dbReference type="SAM" id="Coils"/>
    </source>
</evidence>
<feature type="coiled-coil region" evidence="4">
    <location>
        <begin position="140"/>
        <end position="174"/>
    </location>
</feature>
<evidence type="ECO:0000256" key="1">
    <source>
        <dbReference type="ARBA" id="ARBA00004196"/>
    </source>
</evidence>
<evidence type="ECO:0000259" key="6">
    <source>
        <dbReference type="Pfam" id="PF25917"/>
    </source>
</evidence>
<evidence type="ECO:0000256" key="3">
    <source>
        <dbReference type="ARBA" id="ARBA00023054"/>
    </source>
</evidence>
<protein>
    <submittedName>
        <fullName evidence="8">Membrane fusion protein (Multidrug efflux system)</fullName>
    </submittedName>
</protein>
<accession>A0A4R2KFT7</accession>
<dbReference type="RefSeq" id="WP_162884009.1">
    <property type="nucleotide sequence ID" value="NZ_QQSW01000030.1"/>
</dbReference>
<reference evidence="8 9" key="1">
    <citation type="submission" date="2019-03" db="EMBL/GenBank/DDBJ databases">
        <title>Genomic Encyclopedia of Type Strains, Phase IV (KMG-IV): sequencing the most valuable type-strain genomes for metagenomic binning, comparative biology and taxonomic classification.</title>
        <authorList>
            <person name="Goeker M."/>
        </authorList>
    </citation>
    <scope>NUCLEOTIDE SEQUENCE [LARGE SCALE GENOMIC DNA]</scope>
    <source>
        <strain evidence="8 9">DSM 23344</strain>
    </source>
</reference>
<gene>
    <name evidence="8" type="ORF">EV688_12340</name>
</gene>
<dbReference type="GO" id="GO:0030313">
    <property type="term" value="C:cell envelope"/>
    <property type="evidence" value="ECO:0007669"/>
    <property type="project" value="UniProtKB-SubCell"/>
</dbReference>
<evidence type="ECO:0000259" key="7">
    <source>
        <dbReference type="Pfam" id="PF25954"/>
    </source>
</evidence>
<evidence type="ECO:0000313" key="8">
    <source>
        <dbReference type="EMBL" id="TCO71107.1"/>
    </source>
</evidence>
<dbReference type="Gene3D" id="1.10.287.470">
    <property type="entry name" value="Helix hairpin bin"/>
    <property type="match status" value="1"/>
</dbReference>